<evidence type="ECO:0000256" key="1">
    <source>
        <dbReference type="ARBA" id="ARBA00022737"/>
    </source>
</evidence>
<dbReference type="Pfam" id="PF13374">
    <property type="entry name" value="TPR_10"/>
    <property type="match status" value="2"/>
</dbReference>
<keyword evidence="1" id="KW-0677">Repeat</keyword>
<dbReference type="AlphaFoldDB" id="A0A485KY34"/>
<protein>
    <submittedName>
        <fullName evidence="4">Aste57867_13246 protein</fullName>
    </submittedName>
</protein>
<evidence type="ECO:0000313" key="3">
    <source>
        <dbReference type="EMBL" id="KAF0695974.1"/>
    </source>
</evidence>
<proteinExistence type="predicted"/>
<dbReference type="EMBL" id="CAADRA010005461">
    <property type="protein sequence ID" value="VFT90086.1"/>
    <property type="molecule type" value="Genomic_DNA"/>
</dbReference>
<dbReference type="OrthoDB" id="410679at2759"/>
<organism evidence="4 5">
    <name type="scientific">Aphanomyces stellatus</name>
    <dbReference type="NCBI Taxonomy" id="120398"/>
    <lineage>
        <taxon>Eukaryota</taxon>
        <taxon>Sar</taxon>
        <taxon>Stramenopiles</taxon>
        <taxon>Oomycota</taxon>
        <taxon>Saprolegniomycetes</taxon>
        <taxon>Saprolegniales</taxon>
        <taxon>Verrucalvaceae</taxon>
        <taxon>Aphanomyces</taxon>
    </lineage>
</organism>
<dbReference type="EMBL" id="VJMH01005440">
    <property type="protein sequence ID" value="KAF0695974.1"/>
    <property type="molecule type" value="Genomic_DNA"/>
</dbReference>
<dbReference type="PANTHER" id="PTHR45641:SF19">
    <property type="entry name" value="NEPHROCYSTIN-3"/>
    <property type="match status" value="1"/>
</dbReference>
<accession>A0A485KY34</accession>
<evidence type="ECO:0000313" key="5">
    <source>
        <dbReference type="Proteomes" id="UP000332933"/>
    </source>
</evidence>
<keyword evidence="5" id="KW-1185">Reference proteome</keyword>
<keyword evidence="2" id="KW-0802">TPR repeat</keyword>
<evidence type="ECO:0000313" key="4">
    <source>
        <dbReference type="EMBL" id="VFT90086.1"/>
    </source>
</evidence>
<dbReference type="Gene3D" id="1.25.40.10">
    <property type="entry name" value="Tetratricopeptide repeat domain"/>
    <property type="match status" value="2"/>
</dbReference>
<name>A0A485KY34_9STRA</name>
<dbReference type="SUPFAM" id="SSF48452">
    <property type="entry name" value="TPR-like"/>
    <property type="match status" value="2"/>
</dbReference>
<evidence type="ECO:0000256" key="2">
    <source>
        <dbReference type="ARBA" id="ARBA00022803"/>
    </source>
</evidence>
<gene>
    <name evidence="4" type="primary">Aste57867_13246</name>
    <name evidence="3" type="ORF">As57867_013197</name>
    <name evidence="4" type="ORF">ASTE57867_13246</name>
</gene>
<dbReference type="PANTHER" id="PTHR45641">
    <property type="entry name" value="TETRATRICOPEPTIDE REPEAT PROTEIN (AFU_ORTHOLOGUE AFUA_6G03870)"/>
    <property type="match status" value="1"/>
</dbReference>
<reference evidence="4 5" key="1">
    <citation type="submission" date="2019-03" db="EMBL/GenBank/DDBJ databases">
        <authorList>
            <person name="Gaulin E."/>
            <person name="Dumas B."/>
        </authorList>
    </citation>
    <scope>NUCLEOTIDE SEQUENCE [LARGE SCALE GENOMIC DNA]</scope>
    <source>
        <strain evidence="4">CBS 568.67</strain>
    </source>
</reference>
<reference evidence="3" key="2">
    <citation type="submission" date="2019-06" db="EMBL/GenBank/DDBJ databases">
        <title>Genomics analysis of Aphanomyces spp. identifies a new class of oomycete effector associated with host adaptation.</title>
        <authorList>
            <person name="Gaulin E."/>
        </authorList>
    </citation>
    <scope>NUCLEOTIDE SEQUENCE</scope>
    <source>
        <strain evidence="3">CBS 578.67</strain>
    </source>
</reference>
<dbReference type="Proteomes" id="UP000332933">
    <property type="component" value="Unassembled WGS sequence"/>
</dbReference>
<dbReference type="InterPro" id="IPR011990">
    <property type="entry name" value="TPR-like_helical_dom_sf"/>
</dbReference>
<sequence>MVPTDETDILESAPPVLLGLTLGFFKHLVTCHGGRDVFLHLTTEQVCNQFVKPYTRDSKLSLVDHVHRNHPNADQYVREATWFVSHAWNYMYLDVVDALTDFFDDEGLDSDDVAVWFCMFNNNQHLTLNKVVPFEYWVDSFQSALKAIGKVVMVLSPWNNPTTLTRTWCVFELYVAIKTNARFEVAMGKPQKREFLQDIMDDSSFLKMLATIKSDKSQTSVSSDRESIVALMTSDNVTFATLDRMLFDVMDAWILRTVQRQIDLSTLATKAKWLSVLGTLFSDKNVYEKAKQCFDDAGHIYELLSGQEHPKLWLMMAHSASISCSAGDARDVWQPRLDKALTCQVQQYGKDNKITLEIMYLCSLSYNRFGENDIALPLAQDCFERCNALFGDTIDFTLQAMQLVGRALLQLGRLEEAEWWTLHAYKRQRESLGPDHPNTQVASSSVTGLYRRQGKYALALPLARESYDVHRRTIGLNHLDTWMAYCSLGTTMMDTGDYASAKPILVACVDDGIQHTSPAVRCMFFYALGKLHSCLGETDRAQHLLTKSHQGFAQLYPPTHPYCRLTLLFMCLVMYPPNAYVPTLPQLTALEEKLKQADMFHETWVSRPCQGCSRPIQGIYVECPQCPKYAWFFCEPCVAQTKHKVFCTHDSSPLVKLKPPARFLQEKRLMLLADDANWIEYDRHFQAYEAYCTMHQVPQIQRKTNKVETCRHWQVLGMGVVIVLLLGMIRSS</sequence>